<sequence>MVVSVVHADAVASAASAAASAAEDAVAEAVAAAEVAEDVAEVADIVAEDVAVKSLTGIARKYQPLQMRLRSKPQGLERPLKKN</sequence>
<keyword evidence="2" id="KW-1185">Reference proteome</keyword>
<name>A0ABV4UVB4_9BACL</name>
<accession>A0ABV4UVB4</accession>
<gene>
    <name evidence="1" type="ORF">ACEU3E_02370</name>
</gene>
<proteinExistence type="predicted"/>
<evidence type="ECO:0008006" key="3">
    <source>
        <dbReference type="Google" id="ProtNLM"/>
    </source>
</evidence>
<evidence type="ECO:0000313" key="2">
    <source>
        <dbReference type="Proteomes" id="UP001575622"/>
    </source>
</evidence>
<dbReference type="Proteomes" id="UP001575622">
    <property type="component" value="Unassembled WGS sequence"/>
</dbReference>
<organism evidence="1 2">
    <name type="scientific">Paenibacillus oleatilyticus</name>
    <dbReference type="NCBI Taxonomy" id="2594886"/>
    <lineage>
        <taxon>Bacteria</taxon>
        <taxon>Bacillati</taxon>
        <taxon>Bacillota</taxon>
        <taxon>Bacilli</taxon>
        <taxon>Bacillales</taxon>
        <taxon>Paenibacillaceae</taxon>
        <taxon>Paenibacillus</taxon>
    </lineage>
</organism>
<protein>
    <recommendedName>
        <fullName evidence="3">Secreted protein</fullName>
    </recommendedName>
</protein>
<reference evidence="1 2" key="1">
    <citation type="submission" date="2024-09" db="EMBL/GenBank/DDBJ databases">
        <authorList>
            <person name="Makale K.P.P."/>
            <person name="Makhzoum A."/>
            <person name="Rantong G."/>
            <person name="Rahube T.O."/>
        </authorList>
    </citation>
    <scope>NUCLEOTIDE SEQUENCE [LARGE SCALE GENOMIC DNA]</scope>
    <source>
        <strain evidence="1 2">KM_D13</strain>
    </source>
</reference>
<comment type="caution">
    <text evidence="1">The sequence shown here is derived from an EMBL/GenBank/DDBJ whole genome shotgun (WGS) entry which is preliminary data.</text>
</comment>
<dbReference type="EMBL" id="JBHDLN010000001">
    <property type="protein sequence ID" value="MFB0841004.1"/>
    <property type="molecule type" value="Genomic_DNA"/>
</dbReference>
<evidence type="ECO:0000313" key="1">
    <source>
        <dbReference type="EMBL" id="MFB0841004.1"/>
    </source>
</evidence>
<dbReference type="RefSeq" id="WP_373948357.1">
    <property type="nucleotide sequence ID" value="NZ_JBHDLN010000001.1"/>
</dbReference>